<evidence type="ECO:0000313" key="2">
    <source>
        <dbReference type="EMBL" id="MFC1407513.1"/>
    </source>
</evidence>
<protein>
    <recommendedName>
        <fullName evidence="4">TIR domain-containing protein</fullName>
    </recommendedName>
</protein>
<gene>
    <name evidence="2" type="ORF">ACEZDJ_40180</name>
</gene>
<proteinExistence type="predicted"/>
<dbReference type="RefSeq" id="WP_030267142.1">
    <property type="nucleotide sequence ID" value="NZ_JBHEZZ010000048.1"/>
</dbReference>
<evidence type="ECO:0000313" key="3">
    <source>
        <dbReference type="Proteomes" id="UP001592528"/>
    </source>
</evidence>
<feature type="compositionally biased region" description="Basic and acidic residues" evidence="1">
    <location>
        <begin position="248"/>
        <end position="259"/>
    </location>
</feature>
<comment type="caution">
    <text evidence="2">The sequence shown here is derived from an EMBL/GenBank/DDBJ whole genome shotgun (WGS) entry which is preliminary data.</text>
</comment>
<accession>A0ABV6V1G7</accession>
<organism evidence="2 3">
    <name type="scientific">Streptacidiphilus cavernicola</name>
    <dbReference type="NCBI Taxonomy" id="3342716"/>
    <lineage>
        <taxon>Bacteria</taxon>
        <taxon>Bacillati</taxon>
        <taxon>Actinomycetota</taxon>
        <taxon>Actinomycetes</taxon>
        <taxon>Kitasatosporales</taxon>
        <taxon>Streptomycetaceae</taxon>
        <taxon>Streptacidiphilus</taxon>
    </lineage>
</organism>
<evidence type="ECO:0000256" key="1">
    <source>
        <dbReference type="SAM" id="MobiDB-lite"/>
    </source>
</evidence>
<reference evidence="2 3" key="1">
    <citation type="submission" date="2024-09" db="EMBL/GenBank/DDBJ databases">
        <authorList>
            <person name="Lee S.D."/>
        </authorList>
    </citation>
    <scope>NUCLEOTIDE SEQUENCE [LARGE SCALE GENOMIC DNA]</scope>
    <source>
        <strain evidence="2 3">N1-5</strain>
    </source>
</reference>
<keyword evidence="3" id="KW-1185">Reference proteome</keyword>
<feature type="region of interest" description="Disordered" evidence="1">
    <location>
        <begin position="192"/>
        <end position="271"/>
    </location>
</feature>
<dbReference type="EMBL" id="JBHEZZ010000048">
    <property type="protein sequence ID" value="MFC1407513.1"/>
    <property type="molecule type" value="Genomic_DNA"/>
</dbReference>
<evidence type="ECO:0008006" key="4">
    <source>
        <dbReference type="Google" id="ProtNLM"/>
    </source>
</evidence>
<sequence>MPHAPMHYAEAEEKLRAYPTAYPNAYQRTVEQHYADTLREVEGMGRASELFPLHGRALGTSLALTALTTPYDFFLFFLDVPDTTATQWQHAWPSEGFSQAWTMQSPNNKALEHVREHLRLAREQEIHVVRIPGTDFMSTEIGHMADQADHHGSGAGNRDGAKAEALLPLLRESWQEDQSYASLRQRYQDLQNWSGTAPGTRPAVRDPVARRPGPVRMAPQEDPRPGRGQRLHRPLQRPAHPWRSPLVRRPDDRRKDARIPRKTRPTPQTIGLFISHSGYDDGARSVVRRAVNSKTVVLFSQPEIDDVLLNRTNPGILFNERLRDVYDYPFENQQN</sequence>
<dbReference type="Proteomes" id="UP001592528">
    <property type="component" value="Unassembled WGS sequence"/>
</dbReference>
<name>A0ABV6V1G7_9ACTN</name>